<keyword evidence="5" id="KW-0864">Zinc transport</keyword>
<dbReference type="GO" id="GO:0007155">
    <property type="term" value="P:cell adhesion"/>
    <property type="evidence" value="ECO:0007669"/>
    <property type="project" value="InterPro"/>
</dbReference>
<accession>A0A2T4JQH1</accession>
<dbReference type="Proteomes" id="UP000241010">
    <property type="component" value="Unassembled WGS sequence"/>
</dbReference>
<dbReference type="AlphaFoldDB" id="A0A2T4JQH1"/>
<dbReference type="PANTHER" id="PTHR42953:SF3">
    <property type="entry name" value="HIGH-AFFINITY ZINC UPTAKE SYSTEM PROTEIN ZNUA"/>
    <property type="match status" value="1"/>
</dbReference>
<comment type="similarity">
    <text evidence="1 6">Belongs to the bacterial solute-binding protein 9 family.</text>
</comment>
<dbReference type="InterPro" id="IPR050492">
    <property type="entry name" value="Bact_metal-bind_prot9"/>
</dbReference>
<dbReference type="PANTHER" id="PTHR42953">
    <property type="entry name" value="HIGH-AFFINITY ZINC UPTAKE SYSTEM PROTEIN ZNUA-RELATED"/>
    <property type="match status" value="1"/>
</dbReference>
<dbReference type="PRINTS" id="PR00691">
    <property type="entry name" value="ADHESINB"/>
</dbReference>
<protein>
    <recommendedName>
        <fullName evidence="2">High-affinity zinc uptake system protein ZnuA</fullName>
    </recommendedName>
</protein>
<evidence type="ECO:0000256" key="2">
    <source>
        <dbReference type="ARBA" id="ARBA00015915"/>
    </source>
</evidence>
<comment type="caution">
    <text evidence="7">The sequence shown here is derived from an EMBL/GenBank/DDBJ whole genome shotgun (WGS) entry which is preliminary data.</text>
</comment>
<evidence type="ECO:0000256" key="4">
    <source>
        <dbReference type="ARBA" id="ARBA00022729"/>
    </source>
</evidence>
<evidence type="ECO:0000256" key="1">
    <source>
        <dbReference type="ARBA" id="ARBA00011028"/>
    </source>
</evidence>
<dbReference type="PRINTS" id="PR00690">
    <property type="entry name" value="ADHESNFAMILY"/>
</dbReference>
<reference evidence="7 8" key="1">
    <citation type="submission" date="2018-03" db="EMBL/GenBank/DDBJ databases">
        <title>Cereibacter changlensis.</title>
        <authorList>
            <person name="Meyer T.E."/>
            <person name="Miller S."/>
            <person name="Lodha T."/>
            <person name="Gandham S."/>
            <person name="Chintalapati S."/>
            <person name="Chintalapati V.R."/>
        </authorList>
    </citation>
    <scope>NUCLEOTIDE SEQUENCE [LARGE SCALE GENOMIC DNA]</scope>
    <source>
        <strain evidence="7 8">JA139</strain>
    </source>
</reference>
<evidence type="ECO:0000256" key="5">
    <source>
        <dbReference type="ARBA" id="ARBA00022906"/>
    </source>
</evidence>
<dbReference type="GO" id="GO:0046872">
    <property type="term" value="F:metal ion binding"/>
    <property type="evidence" value="ECO:0007669"/>
    <property type="project" value="InterPro"/>
</dbReference>
<evidence type="ECO:0000256" key="6">
    <source>
        <dbReference type="RuleBase" id="RU003512"/>
    </source>
</evidence>
<evidence type="ECO:0000256" key="3">
    <source>
        <dbReference type="ARBA" id="ARBA00022448"/>
    </source>
</evidence>
<dbReference type="EMBL" id="PZKG01000149">
    <property type="protein sequence ID" value="PTE20013.1"/>
    <property type="molecule type" value="Genomic_DNA"/>
</dbReference>
<dbReference type="InterPro" id="IPR006128">
    <property type="entry name" value="Lipoprotein_PsaA-like"/>
</dbReference>
<dbReference type="GO" id="GO:0006829">
    <property type="term" value="P:zinc ion transport"/>
    <property type="evidence" value="ECO:0007669"/>
    <property type="project" value="UniProtKB-KW"/>
</dbReference>
<organism evidence="7 8">
    <name type="scientific">Cereibacter changlensis JA139</name>
    <dbReference type="NCBI Taxonomy" id="1188249"/>
    <lineage>
        <taxon>Bacteria</taxon>
        <taxon>Pseudomonadati</taxon>
        <taxon>Pseudomonadota</taxon>
        <taxon>Alphaproteobacteria</taxon>
        <taxon>Rhodobacterales</taxon>
        <taxon>Paracoccaceae</taxon>
        <taxon>Cereibacter</taxon>
    </lineage>
</organism>
<keyword evidence="4" id="KW-0732">Signal</keyword>
<keyword evidence="5" id="KW-0406">Ion transport</keyword>
<sequence length="307" mass="33186">MTLDRRSFLAATLALPFATQAKAEAPLRIGVTLHPYYSWVAQILGQAGAPVPLVPEGFNPHAYEPRAEDIRRLGALDAVVLNGIGHDDFADRMIAASEQPDVPVIEANRNVPLLPAVGSFARGLGSSVDGRVVNSHTFLSIAGAISQVQTIARELGRLRPAEAPLLAENARAYTRRLRGLRAEALAQVVEAPSPDFRVATIHGAYDYLLREFGLEVSAVVEPAHGIEPSPSQLARTIEKIREMNVTVIFSESNFPSAYVETIEAETGVALYPLSHIIHGAYTPEKFEVEMAQNLATVVRAIREGGRA</sequence>
<keyword evidence="5" id="KW-0862">Zinc</keyword>
<dbReference type="InterPro" id="IPR006127">
    <property type="entry name" value="ZnuA-like"/>
</dbReference>
<proteinExistence type="inferred from homology"/>
<evidence type="ECO:0000313" key="7">
    <source>
        <dbReference type="EMBL" id="PTE20013.1"/>
    </source>
</evidence>
<keyword evidence="3 6" id="KW-0813">Transport</keyword>
<gene>
    <name evidence="7" type="ORF">C5F48_19860</name>
</gene>
<dbReference type="Pfam" id="PF01297">
    <property type="entry name" value="ZnuA"/>
    <property type="match status" value="1"/>
</dbReference>
<keyword evidence="8" id="KW-1185">Reference proteome</keyword>
<dbReference type="Gene3D" id="3.40.50.1980">
    <property type="entry name" value="Nitrogenase molybdenum iron protein domain"/>
    <property type="match status" value="2"/>
</dbReference>
<evidence type="ECO:0000313" key="8">
    <source>
        <dbReference type="Proteomes" id="UP000241010"/>
    </source>
</evidence>
<dbReference type="SUPFAM" id="SSF53807">
    <property type="entry name" value="Helical backbone' metal receptor"/>
    <property type="match status" value="1"/>
</dbReference>
<dbReference type="InterPro" id="IPR006129">
    <property type="entry name" value="AdhesinB"/>
</dbReference>
<dbReference type="OrthoDB" id="9793396at2"/>
<name>A0A2T4JQH1_9RHOB</name>
<dbReference type="RefSeq" id="WP_107665538.1">
    <property type="nucleotide sequence ID" value="NZ_PZKG01000149.1"/>
</dbReference>